<gene>
    <name evidence="8" type="primary">ZNF569_18</name>
    <name evidence="8" type="ORF">TNIN_153221</name>
</gene>
<dbReference type="PROSITE" id="PS50157">
    <property type="entry name" value="ZINC_FINGER_C2H2_2"/>
    <property type="match status" value="2"/>
</dbReference>
<dbReference type="InterPro" id="IPR036236">
    <property type="entry name" value="Znf_C2H2_sf"/>
</dbReference>
<feature type="domain" description="C2H2-type" evidence="7">
    <location>
        <begin position="61"/>
        <end position="88"/>
    </location>
</feature>
<evidence type="ECO:0000256" key="3">
    <source>
        <dbReference type="ARBA" id="ARBA00022771"/>
    </source>
</evidence>
<feature type="domain" description="C2H2-type" evidence="7">
    <location>
        <begin position="33"/>
        <end position="60"/>
    </location>
</feature>
<protein>
    <submittedName>
        <fullName evidence="8">Zinc finger protein 569</fullName>
    </submittedName>
</protein>
<evidence type="ECO:0000313" key="9">
    <source>
        <dbReference type="Proteomes" id="UP000886998"/>
    </source>
</evidence>
<dbReference type="OrthoDB" id="6437496at2759"/>
<dbReference type="Proteomes" id="UP000886998">
    <property type="component" value="Unassembled WGS sequence"/>
</dbReference>
<reference evidence="8" key="1">
    <citation type="submission" date="2020-08" db="EMBL/GenBank/DDBJ databases">
        <title>Multicomponent nature underlies the extraordinary mechanical properties of spider dragline silk.</title>
        <authorList>
            <person name="Kono N."/>
            <person name="Nakamura H."/>
            <person name="Mori M."/>
            <person name="Yoshida Y."/>
            <person name="Ohtoshi R."/>
            <person name="Malay A.D."/>
            <person name="Moran D.A.P."/>
            <person name="Tomita M."/>
            <person name="Numata K."/>
            <person name="Arakawa K."/>
        </authorList>
    </citation>
    <scope>NUCLEOTIDE SEQUENCE</scope>
</reference>
<dbReference type="AlphaFoldDB" id="A0A8X6WNR2"/>
<dbReference type="GO" id="GO:0008270">
    <property type="term" value="F:zinc ion binding"/>
    <property type="evidence" value="ECO:0007669"/>
    <property type="project" value="UniProtKB-KW"/>
</dbReference>
<evidence type="ECO:0000313" key="8">
    <source>
        <dbReference type="EMBL" id="GFY37046.1"/>
    </source>
</evidence>
<comment type="caution">
    <text evidence="8">The sequence shown here is derived from an EMBL/GenBank/DDBJ whole genome shotgun (WGS) entry which is preliminary data.</text>
</comment>
<dbReference type="Gene3D" id="3.30.160.60">
    <property type="entry name" value="Classic Zinc Finger"/>
    <property type="match status" value="2"/>
</dbReference>
<dbReference type="SUPFAM" id="SSF57667">
    <property type="entry name" value="beta-beta-alpha zinc fingers"/>
    <property type="match status" value="2"/>
</dbReference>
<keyword evidence="3 5" id="KW-0863">Zinc-finger</keyword>
<keyword evidence="1" id="KW-0479">Metal-binding</keyword>
<feature type="region of interest" description="Disordered" evidence="6">
    <location>
        <begin position="194"/>
        <end position="225"/>
    </location>
</feature>
<evidence type="ECO:0000256" key="1">
    <source>
        <dbReference type="ARBA" id="ARBA00022723"/>
    </source>
</evidence>
<dbReference type="GO" id="GO:0043565">
    <property type="term" value="F:sequence-specific DNA binding"/>
    <property type="evidence" value="ECO:0007669"/>
    <property type="project" value="TreeGrafter"/>
</dbReference>
<name>A0A8X6WNR2_9ARAC</name>
<organism evidence="8 9">
    <name type="scientific">Trichonephila inaurata madagascariensis</name>
    <dbReference type="NCBI Taxonomy" id="2747483"/>
    <lineage>
        <taxon>Eukaryota</taxon>
        <taxon>Metazoa</taxon>
        <taxon>Ecdysozoa</taxon>
        <taxon>Arthropoda</taxon>
        <taxon>Chelicerata</taxon>
        <taxon>Arachnida</taxon>
        <taxon>Araneae</taxon>
        <taxon>Araneomorphae</taxon>
        <taxon>Entelegynae</taxon>
        <taxon>Araneoidea</taxon>
        <taxon>Nephilidae</taxon>
        <taxon>Trichonephila</taxon>
        <taxon>Trichonephila inaurata</taxon>
    </lineage>
</organism>
<evidence type="ECO:0000256" key="2">
    <source>
        <dbReference type="ARBA" id="ARBA00022737"/>
    </source>
</evidence>
<sequence length="528" mass="61961">MYVYFLVCCNKCCRDFPSYNFLEIHHKKHHYIRQCPNCNKTFRHTKKYVKHLRSHLNNCPYQCKICLDRFNKKGDLNNHVKEHDNLEKRICRACCLKCDDHSSLTRHLTTHGEPPYKCFDCVSRFSRLVDRNTHVQNHILRCELCRIPMKFRDDLLYHINEEHLTNKRDPAPVLVGPLFEYPDMVSIGECRSNDSMAETSSSDDESDTAESSSLDEKSDIAESSSSVDKSDSSLIREASADIDYIYKTKHDDKFICFICLQLCPSSKLLKYHMKAHNWCPCPYCPKFFVYLQDLEMHKKENHYDQCTLCEATFQPESDLNLLMPKCRLYSDIKLKLNKVVQAFLGNKKSDRHEELCRKLKKVEKDLGGDCKINFAFKMSTNCLENFCEDRDGESFIHYHFPHDLVLDVNLSNSVRDHEEDLFNLSDALLQSKNNVMKNLPSYSGFCVRFLTEIPIFKIITFVEEAKKLKFPLELHVVEQLMFFKEIIEDACKLPISEEMPEDIKDYLTHVNCYLSRISRKHLISKCYS</sequence>
<evidence type="ECO:0000259" key="7">
    <source>
        <dbReference type="PROSITE" id="PS50157"/>
    </source>
</evidence>
<proteinExistence type="predicted"/>
<evidence type="ECO:0000256" key="5">
    <source>
        <dbReference type="PROSITE-ProRule" id="PRU00042"/>
    </source>
</evidence>
<dbReference type="SMART" id="SM00355">
    <property type="entry name" value="ZnF_C2H2"/>
    <property type="match status" value="8"/>
</dbReference>
<keyword evidence="9" id="KW-1185">Reference proteome</keyword>
<dbReference type="GO" id="GO:0000981">
    <property type="term" value="F:DNA-binding transcription factor activity, RNA polymerase II-specific"/>
    <property type="evidence" value="ECO:0007669"/>
    <property type="project" value="TreeGrafter"/>
</dbReference>
<dbReference type="EMBL" id="BMAV01000059">
    <property type="protein sequence ID" value="GFY37046.1"/>
    <property type="molecule type" value="Genomic_DNA"/>
</dbReference>
<dbReference type="PROSITE" id="PS00028">
    <property type="entry name" value="ZINC_FINGER_C2H2_1"/>
    <property type="match status" value="6"/>
</dbReference>
<dbReference type="PANTHER" id="PTHR24408:SF58">
    <property type="entry name" value="TRANSCRIPTION FACTOR (TFIIIA), PUTATIVE (AFU_ORTHOLOGUE AFUA_1G05150)-RELATED"/>
    <property type="match status" value="1"/>
</dbReference>
<keyword evidence="4" id="KW-0862">Zinc</keyword>
<dbReference type="InterPro" id="IPR013087">
    <property type="entry name" value="Znf_C2H2_type"/>
</dbReference>
<dbReference type="PANTHER" id="PTHR24408">
    <property type="entry name" value="ZINC FINGER PROTEIN"/>
    <property type="match status" value="1"/>
</dbReference>
<dbReference type="Pfam" id="PF00096">
    <property type="entry name" value="zf-C2H2"/>
    <property type="match status" value="1"/>
</dbReference>
<accession>A0A8X6WNR2</accession>
<evidence type="ECO:0000256" key="6">
    <source>
        <dbReference type="SAM" id="MobiDB-lite"/>
    </source>
</evidence>
<keyword evidence="2" id="KW-0677">Repeat</keyword>
<dbReference type="GO" id="GO:0005634">
    <property type="term" value="C:nucleus"/>
    <property type="evidence" value="ECO:0007669"/>
    <property type="project" value="TreeGrafter"/>
</dbReference>
<evidence type="ECO:0000256" key="4">
    <source>
        <dbReference type="ARBA" id="ARBA00022833"/>
    </source>
</evidence>